<dbReference type="PROSITE" id="PS00061">
    <property type="entry name" value="ADH_SHORT"/>
    <property type="match status" value="1"/>
</dbReference>
<dbReference type="Proteomes" id="UP000283003">
    <property type="component" value="Unassembled WGS sequence"/>
</dbReference>
<evidence type="ECO:0000256" key="1">
    <source>
        <dbReference type="ARBA" id="ARBA00006484"/>
    </source>
</evidence>
<gene>
    <name evidence="4" type="ORF">EKN06_05625</name>
</gene>
<dbReference type="InterPro" id="IPR002347">
    <property type="entry name" value="SDR_fam"/>
</dbReference>
<accession>A0A437H224</accession>
<evidence type="ECO:0000313" key="4">
    <source>
        <dbReference type="EMBL" id="RVQ69639.1"/>
    </source>
</evidence>
<organism evidence="4 5">
    <name type="scientific">Croceicoccus ponticola</name>
    <dbReference type="NCBI Taxonomy" id="2217664"/>
    <lineage>
        <taxon>Bacteria</taxon>
        <taxon>Pseudomonadati</taxon>
        <taxon>Pseudomonadota</taxon>
        <taxon>Alphaproteobacteria</taxon>
        <taxon>Sphingomonadales</taxon>
        <taxon>Erythrobacteraceae</taxon>
        <taxon>Croceicoccus</taxon>
    </lineage>
</organism>
<dbReference type="GO" id="GO:0016616">
    <property type="term" value="F:oxidoreductase activity, acting on the CH-OH group of donors, NAD or NADP as acceptor"/>
    <property type="evidence" value="ECO:0007669"/>
    <property type="project" value="TreeGrafter"/>
</dbReference>
<dbReference type="InterPro" id="IPR020904">
    <property type="entry name" value="Sc_DH/Rdtase_CS"/>
</dbReference>
<dbReference type="InterPro" id="IPR057326">
    <property type="entry name" value="KR_dom"/>
</dbReference>
<dbReference type="SMART" id="SM00822">
    <property type="entry name" value="PKS_KR"/>
    <property type="match status" value="1"/>
</dbReference>
<reference evidence="4 5" key="1">
    <citation type="submission" date="2018-12" db="EMBL/GenBank/DDBJ databases">
        <title>Croceicoccus ponticola sp. nov., a lipolytic bacterium isolated from seawater.</title>
        <authorList>
            <person name="Yoon J.-H."/>
        </authorList>
    </citation>
    <scope>NUCLEOTIDE SEQUENCE [LARGE SCALE GENOMIC DNA]</scope>
    <source>
        <strain evidence="4 5">GM-16</strain>
    </source>
</reference>
<dbReference type="Gene3D" id="3.40.50.720">
    <property type="entry name" value="NAD(P)-binding Rossmann-like Domain"/>
    <property type="match status" value="1"/>
</dbReference>
<keyword evidence="5" id="KW-1185">Reference proteome</keyword>
<evidence type="ECO:0000259" key="3">
    <source>
        <dbReference type="SMART" id="SM00822"/>
    </source>
</evidence>
<dbReference type="GO" id="GO:0030497">
    <property type="term" value="P:fatty acid elongation"/>
    <property type="evidence" value="ECO:0007669"/>
    <property type="project" value="TreeGrafter"/>
</dbReference>
<dbReference type="AlphaFoldDB" id="A0A437H224"/>
<dbReference type="Pfam" id="PF00106">
    <property type="entry name" value="adh_short"/>
    <property type="match status" value="1"/>
</dbReference>
<proteinExistence type="inferred from homology"/>
<comment type="caution">
    <text evidence="4">The sequence shown here is derived from an EMBL/GenBank/DDBJ whole genome shotgun (WGS) entry which is preliminary data.</text>
</comment>
<name>A0A437H224_9SPHN</name>
<comment type="similarity">
    <text evidence="1 2">Belongs to the short-chain dehydrogenases/reductases (SDR) family.</text>
</comment>
<protein>
    <submittedName>
        <fullName evidence="4">SDR family NAD(P)-dependent oxidoreductase</fullName>
    </submittedName>
</protein>
<dbReference type="PANTHER" id="PTHR42760">
    <property type="entry name" value="SHORT-CHAIN DEHYDROGENASES/REDUCTASES FAMILY MEMBER"/>
    <property type="match status" value="1"/>
</dbReference>
<dbReference type="InterPro" id="IPR036291">
    <property type="entry name" value="NAD(P)-bd_dom_sf"/>
</dbReference>
<evidence type="ECO:0000256" key="2">
    <source>
        <dbReference type="RuleBase" id="RU000363"/>
    </source>
</evidence>
<dbReference type="PRINTS" id="PR00080">
    <property type="entry name" value="SDRFAMILY"/>
</dbReference>
<dbReference type="PRINTS" id="PR00081">
    <property type="entry name" value="GDHRDH"/>
</dbReference>
<dbReference type="PANTHER" id="PTHR42760:SF135">
    <property type="entry name" value="BLL7886 PROTEIN"/>
    <property type="match status" value="1"/>
</dbReference>
<sequence length="246" mass="25436">MPLSVDGEWRVLGMMKNIVVTGGMGALGRAIVSELGKSARVIAVDLGCSGEVEGAARVFGGVELTDRSVVEGVIAEIAEAFGELDGVVNSAGGFYWQTLANGDTEMWERMFQMNLLSALTTLKAAYPFLRKPGASIVNVGAAASIEAKAGMGAYVASKTGVRALTEALSDEWMGEGIRVNAILPTILDTPSNRSAMPNAKPDQWVATTDAAKVISFLVSDAAAAVTGAAIKLAMPQGIPSADADKS</sequence>
<feature type="domain" description="Ketoreductase" evidence="3">
    <location>
        <begin position="16"/>
        <end position="189"/>
    </location>
</feature>
<evidence type="ECO:0000313" key="5">
    <source>
        <dbReference type="Proteomes" id="UP000283003"/>
    </source>
</evidence>
<dbReference type="EMBL" id="RXOL01000001">
    <property type="protein sequence ID" value="RVQ69639.1"/>
    <property type="molecule type" value="Genomic_DNA"/>
</dbReference>
<dbReference type="SUPFAM" id="SSF51735">
    <property type="entry name" value="NAD(P)-binding Rossmann-fold domains"/>
    <property type="match status" value="1"/>
</dbReference>